<gene>
    <name evidence="1" type="ORF">PACTADRAFT_48229</name>
</gene>
<dbReference type="EMBL" id="KV454011">
    <property type="protein sequence ID" value="ODV98476.1"/>
    <property type="molecule type" value="Genomic_DNA"/>
</dbReference>
<reference evidence="2" key="1">
    <citation type="submission" date="2016-05" db="EMBL/GenBank/DDBJ databases">
        <title>Comparative genomics of biotechnologically important yeasts.</title>
        <authorList>
            <consortium name="DOE Joint Genome Institute"/>
            <person name="Riley R."/>
            <person name="Haridas S."/>
            <person name="Wolfe K.H."/>
            <person name="Lopes M.R."/>
            <person name="Hittinger C.T."/>
            <person name="Goker M."/>
            <person name="Salamov A."/>
            <person name="Wisecaver J."/>
            <person name="Long T.M."/>
            <person name="Aerts A.L."/>
            <person name="Barry K."/>
            <person name="Choi C."/>
            <person name="Clum A."/>
            <person name="Coughlan A.Y."/>
            <person name="Deshpande S."/>
            <person name="Douglass A.P."/>
            <person name="Hanson S.J."/>
            <person name="Klenk H.-P."/>
            <person name="Labutti K."/>
            <person name="Lapidus A."/>
            <person name="Lindquist E."/>
            <person name="Lipzen A."/>
            <person name="Meier-Kolthoff J.P."/>
            <person name="Ohm R.A."/>
            <person name="Otillar R.P."/>
            <person name="Pangilinan J."/>
            <person name="Peng Y."/>
            <person name="Rokas A."/>
            <person name="Rosa C.A."/>
            <person name="Scheuner C."/>
            <person name="Sibirny A.A."/>
            <person name="Slot J.C."/>
            <person name="Stielow J.B."/>
            <person name="Sun H."/>
            <person name="Kurtzman C.P."/>
            <person name="Blackwell M."/>
            <person name="Grigoriev I.V."/>
            <person name="Jeffries T.W."/>
        </authorList>
    </citation>
    <scope>NUCLEOTIDE SEQUENCE [LARGE SCALE GENOMIC DNA]</scope>
    <source>
        <strain evidence="2">NRRL Y-2460</strain>
    </source>
</reference>
<sequence>MRMKQGTQGAINNPSSLVSYCDRHGPTSWNLHHDVKKGLEKTRLYYATVGAIKDRSEKFNRPKSSKKRNEREVPFRWKSSLGTPIAPQLFINRLLIFLDQNQIKLDDAEKLLYKLATYWSLKREYKRGAPLIKRLDTAQNGLLTDQEITERLAVLNELTADVDKLIDLSNTTMKRTQAQQKIDDIRLTSAQLLYFPVTYLIEGLLGRIKSVMDSSGGLSDFEVPPEYNTNQEHILSFKEIVAKTENYKYESVSEFITDFTKLTGIITSIRGNATANLHKSFKRWKKERAYRYKNALTSEAAIKMKIKQESGNCNFAEILDKDEFKVDGIDLEFKEWIGPKVAEEEGLTDIEELERKYAKS</sequence>
<accession>A0A1E4U395</accession>
<keyword evidence="2" id="KW-1185">Reference proteome</keyword>
<dbReference type="AlphaFoldDB" id="A0A1E4U395"/>
<proteinExistence type="predicted"/>
<dbReference type="OrthoDB" id="20839at2759"/>
<organism evidence="1 2">
    <name type="scientific">Pachysolen tannophilus NRRL Y-2460</name>
    <dbReference type="NCBI Taxonomy" id="669874"/>
    <lineage>
        <taxon>Eukaryota</taxon>
        <taxon>Fungi</taxon>
        <taxon>Dikarya</taxon>
        <taxon>Ascomycota</taxon>
        <taxon>Saccharomycotina</taxon>
        <taxon>Pichiomycetes</taxon>
        <taxon>Pachysolenaceae</taxon>
        <taxon>Pachysolen</taxon>
    </lineage>
</organism>
<dbReference type="Proteomes" id="UP000094236">
    <property type="component" value="Unassembled WGS sequence"/>
</dbReference>
<name>A0A1E4U395_PACTA</name>
<dbReference type="STRING" id="669874.A0A1E4U395"/>
<evidence type="ECO:0000313" key="2">
    <source>
        <dbReference type="Proteomes" id="UP000094236"/>
    </source>
</evidence>
<protein>
    <submittedName>
        <fullName evidence="1">Uncharacterized protein</fullName>
    </submittedName>
</protein>
<evidence type="ECO:0000313" key="1">
    <source>
        <dbReference type="EMBL" id="ODV98476.1"/>
    </source>
</evidence>